<feature type="compositionally biased region" description="Polar residues" evidence="1">
    <location>
        <begin position="147"/>
        <end position="159"/>
    </location>
</feature>
<organism evidence="3 4">
    <name type="scientific">Rhamnella rubrinervis</name>
    <dbReference type="NCBI Taxonomy" id="2594499"/>
    <lineage>
        <taxon>Eukaryota</taxon>
        <taxon>Viridiplantae</taxon>
        <taxon>Streptophyta</taxon>
        <taxon>Embryophyta</taxon>
        <taxon>Tracheophyta</taxon>
        <taxon>Spermatophyta</taxon>
        <taxon>Magnoliopsida</taxon>
        <taxon>eudicotyledons</taxon>
        <taxon>Gunneridae</taxon>
        <taxon>Pentapetalae</taxon>
        <taxon>rosids</taxon>
        <taxon>fabids</taxon>
        <taxon>Rosales</taxon>
        <taxon>Rhamnaceae</taxon>
        <taxon>rhamnoid group</taxon>
        <taxon>Rhamneae</taxon>
        <taxon>Rhamnella</taxon>
    </lineage>
</organism>
<accession>A0A8K0H5F4</accession>
<dbReference type="Proteomes" id="UP000796880">
    <property type="component" value="Unassembled WGS sequence"/>
</dbReference>
<dbReference type="PANTHER" id="PTHR33179:SF58">
    <property type="entry name" value="OS08G0409500 PROTEIN"/>
    <property type="match status" value="1"/>
</dbReference>
<dbReference type="OrthoDB" id="780193at2759"/>
<dbReference type="InterPro" id="IPR008889">
    <property type="entry name" value="VQ"/>
</dbReference>
<gene>
    <name evidence="3" type="ORF">FNV43_RR10975</name>
</gene>
<feature type="compositionally biased region" description="Polar residues" evidence="1">
    <location>
        <begin position="73"/>
        <end position="90"/>
    </location>
</feature>
<evidence type="ECO:0000313" key="3">
    <source>
        <dbReference type="EMBL" id="KAF3445798.1"/>
    </source>
</evidence>
<sequence length="432" mass="46217">MDSGNSGSMQSSSGDEEHDSSRAPGFLNINPPTHHFAPNSDSNPEPPNSLLSHYQNHPQPAFFDLSSNYYQALSQSQPNSNPNFLLNLDTNTDRSRGQRSDQTNCANLGNLSSPPSSSLSILASQGPGGHASGPGPGPGPFSGPPSTMQLRQPVHSESTGPRGPAQASTNVGRNSKKRTRASRRAPTTVLTTDTSNFRAMVQEFTGIPAPPFSGSSYSRRFDLFGSSMRTAGHMDTLGPLYPLRPSAQKVQPSPFLSSSSPLLSNNMIEATNVATTSNNNFLSSSNYQPPSSSDHHHHHQGLPKHVLNMQNPILSFQSLPSQPLHPSLSLPGFGSRPHQGTTLSMEELDMSRGFINADHLDHGGVVGNDGGRQDLFRGLEGNSQPRVSSCKMNYAAASSTSEFHHPDKGLEMNIVSTRGTEGTVDSWICPSD</sequence>
<evidence type="ECO:0000256" key="1">
    <source>
        <dbReference type="SAM" id="MobiDB-lite"/>
    </source>
</evidence>
<comment type="caution">
    <text evidence="3">The sequence shown here is derived from an EMBL/GenBank/DDBJ whole genome shotgun (WGS) entry which is preliminary data.</text>
</comment>
<feature type="domain" description="VQ" evidence="2">
    <location>
        <begin position="184"/>
        <end position="211"/>
    </location>
</feature>
<feature type="compositionally biased region" description="Polar residues" evidence="1">
    <location>
        <begin position="100"/>
        <end position="110"/>
    </location>
</feature>
<proteinExistence type="predicted"/>
<reference evidence="3" key="1">
    <citation type="submission" date="2020-03" db="EMBL/GenBank/DDBJ databases">
        <title>A high-quality chromosome-level genome assembly of a woody plant with both climbing and erect habits, Rhamnella rubrinervis.</title>
        <authorList>
            <person name="Lu Z."/>
            <person name="Yang Y."/>
            <person name="Zhu X."/>
            <person name="Sun Y."/>
        </authorList>
    </citation>
    <scope>NUCLEOTIDE SEQUENCE</scope>
    <source>
        <strain evidence="3">BYM</strain>
        <tissue evidence="3">Leaf</tissue>
    </source>
</reference>
<dbReference type="PANTHER" id="PTHR33179">
    <property type="entry name" value="VQ MOTIF-CONTAINING PROTEIN"/>
    <property type="match status" value="1"/>
</dbReference>
<feature type="compositionally biased region" description="Low complexity" evidence="1">
    <location>
        <begin position="111"/>
        <end position="120"/>
    </location>
</feature>
<feature type="compositionally biased region" description="Low complexity" evidence="1">
    <location>
        <begin position="1"/>
        <end position="13"/>
    </location>
</feature>
<dbReference type="AlphaFoldDB" id="A0A8K0H5F4"/>
<name>A0A8K0H5F4_9ROSA</name>
<feature type="region of interest" description="Disordered" evidence="1">
    <location>
        <begin position="279"/>
        <end position="301"/>
    </location>
</feature>
<feature type="compositionally biased region" description="Low complexity" evidence="1">
    <location>
        <begin position="279"/>
        <end position="292"/>
    </location>
</feature>
<evidence type="ECO:0000259" key="2">
    <source>
        <dbReference type="Pfam" id="PF05678"/>
    </source>
</evidence>
<protein>
    <recommendedName>
        <fullName evidence="2">VQ domain-containing protein</fullName>
    </recommendedName>
</protein>
<dbReference type="Pfam" id="PF05678">
    <property type="entry name" value="VQ"/>
    <property type="match status" value="1"/>
</dbReference>
<feature type="compositionally biased region" description="Low complexity" evidence="1">
    <location>
        <begin position="38"/>
        <end position="52"/>
    </location>
</feature>
<keyword evidence="4" id="KW-1185">Reference proteome</keyword>
<feature type="region of interest" description="Disordered" evidence="1">
    <location>
        <begin position="73"/>
        <end position="188"/>
    </location>
</feature>
<evidence type="ECO:0000313" key="4">
    <source>
        <dbReference type="Proteomes" id="UP000796880"/>
    </source>
</evidence>
<feature type="compositionally biased region" description="Basic residues" evidence="1">
    <location>
        <begin position="174"/>
        <end position="183"/>
    </location>
</feature>
<feature type="region of interest" description="Disordered" evidence="1">
    <location>
        <begin position="1"/>
        <end position="57"/>
    </location>
</feature>
<dbReference type="InterPro" id="IPR039609">
    <property type="entry name" value="VQ_15/22"/>
</dbReference>
<dbReference type="EMBL" id="VOIH02000005">
    <property type="protein sequence ID" value="KAF3445798.1"/>
    <property type="molecule type" value="Genomic_DNA"/>
</dbReference>